<evidence type="ECO:0000256" key="1">
    <source>
        <dbReference type="ARBA" id="ARBA00001966"/>
    </source>
</evidence>
<keyword evidence="8 11" id="KW-0411">Iron-sulfur</keyword>
<proteinExistence type="inferred from homology"/>
<comment type="pathway">
    <text evidence="2 11">Carbohydrate biosynthesis; gluconeogenesis.</text>
</comment>
<dbReference type="Gene3D" id="3.30.70.260">
    <property type="match status" value="1"/>
</dbReference>
<keyword evidence="15" id="KW-1185">Reference proteome</keyword>
<dbReference type="RefSeq" id="WP_073278328.1">
    <property type="nucleotide sequence ID" value="NZ_FRAC01000020.1"/>
</dbReference>
<dbReference type="InterPro" id="IPR029009">
    <property type="entry name" value="ASB_dom_sf"/>
</dbReference>
<dbReference type="NCBIfam" id="TIGR00719">
    <property type="entry name" value="sda_beta"/>
    <property type="match status" value="1"/>
</dbReference>
<dbReference type="SUPFAM" id="SSF55021">
    <property type="entry name" value="ACT-like"/>
    <property type="match status" value="1"/>
</dbReference>
<evidence type="ECO:0000256" key="4">
    <source>
        <dbReference type="ARBA" id="ARBA00022432"/>
    </source>
</evidence>
<dbReference type="STRING" id="1121322.SAMN02745136_03703"/>
<evidence type="ECO:0000313" key="14">
    <source>
        <dbReference type="EMBL" id="SHK93943.1"/>
    </source>
</evidence>
<evidence type="ECO:0000256" key="7">
    <source>
        <dbReference type="ARBA" id="ARBA00023004"/>
    </source>
</evidence>
<dbReference type="EMBL" id="FRAC01000020">
    <property type="protein sequence ID" value="SHK93943.1"/>
    <property type="molecule type" value="Genomic_DNA"/>
</dbReference>
<dbReference type="GO" id="GO:0006094">
    <property type="term" value="P:gluconeogenesis"/>
    <property type="evidence" value="ECO:0007669"/>
    <property type="project" value="UniProtKB-UniRule"/>
</dbReference>
<dbReference type="PANTHER" id="PTHR30182">
    <property type="entry name" value="L-SERINE DEHYDRATASE"/>
    <property type="match status" value="1"/>
</dbReference>
<comment type="cofactor">
    <cofactor evidence="1 12">
        <name>[4Fe-4S] cluster</name>
        <dbReference type="ChEBI" id="CHEBI:49883"/>
    </cofactor>
</comment>
<dbReference type="PIRSF" id="PIRSF036692">
    <property type="entry name" value="SDH_B"/>
    <property type="match status" value="1"/>
</dbReference>
<keyword evidence="9 11" id="KW-0456">Lyase</keyword>
<dbReference type="Gene3D" id="3.30.1330.90">
    <property type="entry name" value="D-3-phosphoglycerate dehydrogenase, domain 3"/>
    <property type="match status" value="1"/>
</dbReference>
<dbReference type="InterPro" id="IPR004643">
    <property type="entry name" value="Fe-S_L-Ser_bsu"/>
</dbReference>
<evidence type="ECO:0000256" key="8">
    <source>
        <dbReference type="ARBA" id="ARBA00023014"/>
    </source>
</evidence>
<keyword evidence="7 11" id="KW-0408">Iron</keyword>
<dbReference type="InterPro" id="IPR002912">
    <property type="entry name" value="ACT_dom"/>
</dbReference>
<dbReference type="GO" id="GO:0003941">
    <property type="term" value="F:L-serine ammonia-lyase activity"/>
    <property type="evidence" value="ECO:0007669"/>
    <property type="project" value="UniProtKB-UniRule"/>
</dbReference>
<dbReference type="OrthoDB" id="9813137at2"/>
<accession>A0A1M6WJH2</accession>
<reference evidence="14 15" key="1">
    <citation type="submission" date="2016-11" db="EMBL/GenBank/DDBJ databases">
        <authorList>
            <person name="Jaros S."/>
            <person name="Januszkiewicz K."/>
            <person name="Wedrychowicz H."/>
        </authorList>
    </citation>
    <scope>NUCLEOTIDE SEQUENCE [LARGE SCALE GENOMIC DNA]</scope>
    <source>
        <strain evidence="14 15">DSM 15929</strain>
    </source>
</reference>
<evidence type="ECO:0000256" key="11">
    <source>
        <dbReference type="PIRNR" id="PIRNR036692"/>
    </source>
</evidence>
<evidence type="ECO:0000313" key="15">
    <source>
        <dbReference type="Proteomes" id="UP000184386"/>
    </source>
</evidence>
<dbReference type="InterPro" id="IPR045865">
    <property type="entry name" value="ACT-like_dom_sf"/>
</dbReference>
<gene>
    <name evidence="14" type="ORF">SAMN02745136_03703</name>
</gene>
<evidence type="ECO:0000256" key="9">
    <source>
        <dbReference type="ARBA" id="ARBA00023239"/>
    </source>
</evidence>
<keyword evidence="5 11" id="KW-0004">4Fe-4S</keyword>
<comment type="catalytic activity">
    <reaction evidence="10 11 12">
        <text>L-serine = pyruvate + NH4(+)</text>
        <dbReference type="Rhea" id="RHEA:19169"/>
        <dbReference type="ChEBI" id="CHEBI:15361"/>
        <dbReference type="ChEBI" id="CHEBI:28938"/>
        <dbReference type="ChEBI" id="CHEBI:33384"/>
        <dbReference type="EC" id="4.3.1.17"/>
    </reaction>
</comment>
<protein>
    <recommendedName>
        <fullName evidence="11">L-serine deaminase</fullName>
    </recommendedName>
</protein>
<evidence type="ECO:0000256" key="10">
    <source>
        <dbReference type="ARBA" id="ARBA00049406"/>
    </source>
</evidence>
<evidence type="ECO:0000256" key="5">
    <source>
        <dbReference type="ARBA" id="ARBA00022485"/>
    </source>
</evidence>
<dbReference type="SUPFAM" id="SSF143548">
    <property type="entry name" value="Serine metabolism enzymes domain"/>
    <property type="match status" value="1"/>
</dbReference>
<dbReference type="Pfam" id="PF03315">
    <property type="entry name" value="SDH_beta"/>
    <property type="match status" value="1"/>
</dbReference>
<dbReference type="AlphaFoldDB" id="A0A1M6WJH2"/>
<name>A0A1M6WJH2_9FIRM</name>
<evidence type="ECO:0000256" key="3">
    <source>
        <dbReference type="ARBA" id="ARBA00008636"/>
    </source>
</evidence>
<keyword evidence="4 11" id="KW-0312">Gluconeogenesis</keyword>
<dbReference type="InterPro" id="IPR005131">
    <property type="entry name" value="Ser_deHydtase_bsu"/>
</dbReference>
<comment type="similarity">
    <text evidence="3 11 12">Belongs to the iron-sulfur dependent L-serine dehydratase family.</text>
</comment>
<evidence type="ECO:0000256" key="6">
    <source>
        <dbReference type="ARBA" id="ARBA00022723"/>
    </source>
</evidence>
<keyword evidence="6 11" id="KW-0479">Metal-binding</keyword>
<dbReference type="CDD" id="cd04903">
    <property type="entry name" value="ACT_LSD"/>
    <property type="match status" value="1"/>
</dbReference>
<organism evidence="14 15">
    <name type="scientific">Anaerocolumna jejuensis DSM 15929</name>
    <dbReference type="NCBI Taxonomy" id="1121322"/>
    <lineage>
        <taxon>Bacteria</taxon>
        <taxon>Bacillati</taxon>
        <taxon>Bacillota</taxon>
        <taxon>Clostridia</taxon>
        <taxon>Lachnospirales</taxon>
        <taxon>Lachnospiraceae</taxon>
        <taxon>Anaerocolumna</taxon>
    </lineage>
</organism>
<dbReference type="InterPro" id="IPR051318">
    <property type="entry name" value="Fe-S_L-Ser"/>
</dbReference>
<feature type="domain" description="ACT" evidence="13">
    <location>
        <begin position="153"/>
        <end position="225"/>
    </location>
</feature>
<evidence type="ECO:0000256" key="12">
    <source>
        <dbReference type="RuleBase" id="RU366059"/>
    </source>
</evidence>
<dbReference type="UniPathway" id="UPA00138"/>
<dbReference type="GO" id="GO:0051539">
    <property type="term" value="F:4 iron, 4 sulfur cluster binding"/>
    <property type="evidence" value="ECO:0007669"/>
    <property type="project" value="UniProtKB-UniRule"/>
</dbReference>
<dbReference type="PANTHER" id="PTHR30182:SF12">
    <property type="entry name" value="L-SERINE DEHYDRATASE, BETA CHAIN-RELATED"/>
    <property type="match status" value="1"/>
</dbReference>
<evidence type="ECO:0000259" key="13">
    <source>
        <dbReference type="PROSITE" id="PS51671"/>
    </source>
</evidence>
<evidence type="ECO:0000256" key="2">
    <source>
        <dbReference type="ARBA" id="ARBA00004742"/>
    </source>
</evidence>
<dbReference type="Proteomes" id="UP000184386">
    <property type="component" value="Unassembled WGS sequence"/>
</dbReference>
<dbReference type="GO" id="GO:0046872">
    <property type="term" value="F:metal ion binding"/>
    <property type="evidence" value="ECO:0007669"/>
    <property type="project" value="UniProtKB-UniRule"/>
</dbReference>
<sequence>MYSSKEISVFDIIGPNMIGPSSSHTAGALRIARLAANMVKKPIKHVTFILYGSFAMTYQGHGTDRALVAGIMGYDTEDKRIKESFRYAREEGLSYEFRINREEKGVHPNTVDIFITDEDGEETTVTGISVGGGRAEIKKIDGVDIDLSGDYHTVVIKHRDLTGVVAGITHILSEFSINIAFMKLYRENKGAVAYSIIEADDTIEGAVIEKIEELPSVYQAFLIEKM</sequence>
<dbReference type="PROSITE" id="PS51671">
    <property type="entry name" value="ACT"/>
    <property type="match status" value="1"/>
</dbReference>